<evidence type="ECO:0000313" key="3">
    <source>
        <dbReference type="Proteomes" id="UP000054383"/>
    </source>
</evidence>
<dbReference type="Proteomes" id="UP000054383">
    <property type="component" value="Unassembled WGS sequence"/>
</dbReference>
<gene>
    <name evidence="2" type="ORF">PISL3812_05510</name>
</gene>
<dbReference type="OrthoDB" id="4218586at2759"/>
<feature type="region of interest" description="Disordered" evidence="1">
    <location>
        <begin position="228"/>
        <end position="261"/>
    </location>
</feature>
<dbReference type="InterPro" id="IPR022198">
    <property type="entry name" value="DUF3723"/>
</dbReference>
<dbReference type="Pfam" id="PF12520">
    <property type="entry name" value="DUF3723"/>
    <property type="match status" value="2"/>
</dbReference>
<evidence type="ECO:0000256" key="1">
    <source>
        <dbReference type="SAM" id="MobiDB-lite"/>
    </source>
</evidence>
<name>A0A0U1M0G7_TALIS</name>
<sequence length="298" mass="33925">MKIEAKLANRDLFTAITDDGDRDSILASLKSVRGRIPSFHLFQQDSRYLHGCVKVLQLLLDRNNQGTLRQKFRRIFNSIGRIPCEIDEDTIGFFPCPPGGWKVALCQLYLSTASLYHFAHLASTLGFRNKTIHHLRGHSSSNYATATGMDPPRLKLTTSDFGEYTVNRRCGRPFSKAYYNDRRYLLFPIIFEEYTVRPKINVTSMAIHRDICLASFGDVKELTLQLHVDRPHSDPPPQADETTDRLATRQASSEYSRDIDASGQSSIITENDCELAPGFESKALPMESFIDWGQWMRI</sequence>
<evidence type="ECO:0000313" key="2">
    <source>
        <dbReference type="EMBL" id="CRG88480.1"/>
    </source>
</evidence>
<keyword evidence="3" id="KW-1185">Reference proteome</keyword>
<dbReference type="AlphaFoldDB" id="A0A0U1M0G7"/>
<reference evidence="2 3" key="1">
    <citation type="submission" date="2015-04" db="EMBL/GenBank/DDBJ databases">
        <authorList>
            <person name="Syromyatnikov M.Y."/>
            <person name="Popov V.N."/>
        </authorList>
    </citation>
    <scope>NUCLEOTIDE SEQUENCE [LARGE SCALE GENOMIC DNA]</scope>
    <source>
        <strain evidence="2">WF-38-12</strain>
    </source>
</reference>
<protein>
    <submittedName>
        <fullName evidence="2">Uncharacterized protein</fullName>
    </submittedName>
</protein>
<accession>A0A0U1M0G7</accession>
<proteinExistence type="predicted"/>
<organism evidence="2 3">
    <name type="scientific">Talaromyces islandicus</name>
    <name type="common">Penicillium islandicum</name>
    <dbReference type="NCBI Taxonomy" id="28573"/>
    <lineage>
        <taxon>Eukaryota</taxon>
        <taxon>Fungi</taxon>
        <taxon>Dikarya</taxon>
        <taxon>Ascomycota</taxon>
        <taxon>Pezizomycotina</taxon>
        <taxon>Eurotiomycetes</taxon>
        <taxon>Eurotiomycetidae</taxon>
        <taxon>Eurotiales</taxon>
        <taxon>Trichocomaceae</taxon>
        <taxon>Talaromyces</taxon>
        <taxon>Talaromyces sect. Islandici</taxon>
    </lineage>
</organism>
<dbReference type="EMBL" id="CVMT01000004">
    <property type="protein sequence ID" value="CRG88480.1"/>
    <property type="molecule type" value="Genomic_DNA"/>
</dbReference>